<keyword evidence="8" id="KW-1185">Reference proteome</keyword>
<organism evidence="7 8">
    <name type="scientific">Schizopora paradoxa</name>
    <dbReference type="NCBI Taxonomy" id="27342"/>
    <lineage>
        <taxon>Eukaryota</taxon>
        <taxon>Fungi</taxon>
        <taxon>Dikarya</taxon>
        <taxon>Basidiomycota</taxon>
        <taxon>Agaricomycotina</taxon>
        <taxon>Agaricomycetes</taxon>
        <taxon>Hymenochaetales</taxon>
        <taxon>Schizoporaceae</taxon>
        <taxon>Schizopora</taxon>
    </lineage>
</organism>
<dbReference type="PROSITE" id="PS01360">
    <property type="entry name" value="ZF_MYND_1"/>
    <property type="match status" value="1"/>
</dbReference>
<evidence type="ECO:0000256" key="4">
    <source>
        <dbReference type="PROSITE-ProRule" id="PRU00134"/>
    </source>
</evidence>
<keyword evidence="2 4" id="KW-0863">Zinc-finger</keyword>
<evidence type="ECO:0000256" key="5">
    <source>
        <dbReference type="SAM" id="MobiDB-lite"/>
    </source>
</evidence>
<dbReference type="Gene3D" id="1.10.220.160">
    <property type="match status" value="1"/>
</dbReference>
<protein>
    <recommendedName>
        <fullName evidence="6">MYND-type domain-containing protein</fullName>
    </recommendedName>
</protein>
<evidence type="ECO:0000313" key="8">
    <source>
        <dbReference type="Proteomes" id="UP000053477"/>
    </source>
</evidence>
<dbReference type="PROSITE" id="PS50865">
    <property type="entry name" value="ZF_MYND_2"/>
    <property type="match status" value="1"/>
</dbReference>
<sequence length="778" mass="88027">MSMDPATLTRRQNRERAKRPSQHTDREMRRIMSKTLPMAKNGCLREMRYFSEGVVDFSEFIIPEVFEAFLEHLQAPRVPPVETTPSSLDRSFKDIKVQRAKQALQGLGHAFRFLDLIYSKPEIGDLIVARWPDVLAWMWYFYISCFENNHGSRGFKVEMFRSLCLMFAVGCIRDQCTLAIAEVPGSVRLATFLCMFDPRGDLLNKEVAHLGAYTLVYFMQVEITTSLLDEVLEALGGSTKLFIDTAIARLECALDDPESAAKTLTTHVPFILSLDSPKVAKHPICAAFRARNPIGILTNVVCRVLDILPVASSGQFGPDCASGFRHIVSTVLAHISSTLRRDSTHTKQALQAIQAGIMSALMDCAPLAFTFQPFDRDSIVDVLKQLTWLTTHLPIARQASAELERLESTCSVQGRFNAATLDVRKAWVTLYDAILARRSILSQMQALESTPMTCDNCFRFDERANFKKCAGCGKAHYCSRDCQSRAWKEKGHRDECKSLKNKPEKSRRTSNHEKYFLARVAINDAQHKKEQLKQMADLGLEKLSVLVDYTEFPPRCLVEFDAEELLSFSKETTIMVETTGRWLDRCKALFSQLPEASVEVPQQTSYVEVPIPKELSCEAKVEDLDDIEVIRIQLVDGDVQATGLPPIHLSVRLPANEGTLVPRKERFVIDDFWEFMHIKFEDTKEADPSEILQEKEEEKTKYTVARESFTPEIQELMQMALTRESRKASAEKALAGLIAQQQDHLSKLIKSLSDTRSEVVNTMMEVSKIMSKLNLPLT</sequence>
<evidence type="ECO:0000256" key="3">
    <source>
        <dbReference type="ARBA" id="ARBA00022833"/>
    </source>
</evidence>
<dbReference type="InterPro" id="IPR002893">
    <property type="entry name" value="Znf_MYND"/>
</dbReference>
<gene>
    <name evidence="7" type="ORF">SCHPADRAFT_1001891</name>
</gene>
<dbReference type="InterPro" id="IPR046341">
    <property type="entry name" value="SET_dom_sf"/>
</dbReference>
<dbReference type="InParanoid" id="A0A0H2RQM8"/>
<evidence type="ECO:0000313" key="7">
    <source>
        <dbReference type="EMBL" id="KLO07111.1"/>
    </source>
</evidence>
<name>A0A0H2RQM8_9AGAM</name>
<accession>A0A0H2RQM8</accession>
<proteinExistence type="predicted"/>
<feature type="compositionally biased region" description="Basic residues" evidence="5">
    <location>
        <begin position="11"/>
        <end position="21"/>
    </location>
</feature>
<dbReference type="GO" id="GO:0008270">
    <property type="term" value="F:zinc ion binding"/>
    <property type="evidence" value="ECO:0007669"/>
    <property type="project" value="UniProtKB-KW"/>
</dbReference>
<dbReference type="Proteomes" id="UP000053477">
    <property type="component" value="Unassembled WGS sequence"/>
</dbReference>
<feature type="domain" description="MYND-type" evidence="6">
    <location>
        <begin position="454"/>
        <end position="496"/>
    </location>
</feature>
<keyword evidence="1" id="KW-0479">Metal-binding</keyword>
<evidence type="ECO:0000256" key="2">
    <source>
        <dbReference type="ARBA" id="ARBA00022771"/>
    </source>
</evidence>
<keyword evidence="3" id="KW-0862">Zinc</keyword>
<reference evidence="7 8" key="1">
    <citation type="submission" date="2015-04" db="EMBL/GenBank/DDBJ databases">
        <title>Complete genome sequence of Schizopora paradoxa KUC8140, a cosmopolitan wood degrader in East Asia.</title>
        <authorList>
            <consortium name="DOE Joint Genome Institute"/>
            <person name="Min B."/>
            <person name="Park H."/>
            <person name="Jang Y."/>
            <person name="Kim J.-J."/>
            <person name="Kim K.H."/>
            <person name="Pangilinan J."/>
            <person name="Lipzen A."/>
            <person name="Riley R."/>
            <person name="Grigoriev I.V."/>
            <person name="Spatafora J.W."/>
            <person name="Choi I.-G."/>
        </authorList>
    </citation>
    <scope>NUCLEOTIDE SEQUENCE [LARGE SCALE GENOMIC DNA]</scope>
    <source>
        <strain evidence="7 8">KUC8140</strain>
    </source>
</reference>
<dbReference type="Gene3D" id="2.170.270.10">
    <property type="entry name" value="SET domain"/>
    <property type="match status" value="1"/>
</dbReference>
<dbReference type="OrthoDB" id="265717at2759"/>
<dbReference type="STRING" id="27342.A0A0H2RQM8"/>
<dbReference type="EMBL" id="KQ086160">
    <property type="protein sequence ID" value="KLO07111.1"/>
    <property type="molecule type" value="Genomic_DNA"/>
</dbReference>
<dbReference type="AlphaFoldDB" id="A0A0H2RQM8"/>
<dbReference type="SUPFAM" id="SSF144232">
    <property type="entry name" value="HIT/MYND zinc finger-like"/>
    <property type="match status" value="1"/>
</dbReference>
<dbReference type="Gene3D" id="6.10.140.2220">
    <property type="match status" value="1"/>
</dbReference>
<evidence type="ECO:0000256" key="1">
    <source>
        <dbReference type="ARBA" id="ARBA00022723"/>
    </source>
</evidence>
<feature type="region of interest" description="Disordered" evidence="5">
    <location>
        <begin position="1"/>
        <end position="26"/>
    </location>
</feature>
<dbReference type="Pfam" id="PF01753">
    <property type="entry name" value="zf-MYND"/>
    <property type="match status" value="1"/>
</dbReference>
<evidence type="ECO:0000259" key="6">
    <source>
        <dbReference type="PROSITE" id="PS50865"/>
    </source>
</evidence>